<dbReference type="Pfam" id="PF17482">
    <property type="entry name" value="Phage_sheath_1C"/>
    <property type="match status" value="1"/>
</dbReference>
<comment type="similarity">
    <text evidence="1">Belongs to the myoviridae tail sheath protein family.</text>
</comment>
<evidence type="ECO:0000313" key="5">
    <source>
        <dbReference type="EMBL" id="QFR23012.1"/>
    </source>
</evidence>
<dbReference type="InterPro" id="IPR035089">
    <property type="entry name" value="Phage_sheath_subtilisin"/>
</dbReference>
<evidence type="ECO:0000256" key="1">
    <source>
        <dbReference type="ARBA" id="ARBA00008005"/>
    </source>
</evidence>
<dbReference type="Proteomes" id="UP000326779">
    <property type="component" value="Chromosome"/>
</dbReference>
<dbReference type="Pfam" id="PF04984">
    <property type="entry name" value="Phage_sheath_1"/>
    <property type="match status" value="1"/>
</dbReference>
<name>A0A5P8M3C9_9LACO</name>
<dbReference type="Gene3D" id="3.30.1370.220">
    <property type="match status" value="1"/>
</dbReference>
<dbReference type="RefSeq" id="WP_152260470.1">
    <property type="nucleotide sequence ID" value="NZ_CP045143.1"/>
</dbReference>
<dbReference type="InterPro" id="IPR020287">
    <property type="entry name" value="Tail_sheath_C"/>
</dbReference>
<dbReference type="InterPro" id="IPR035326">
    <property type="entry name" value="Beta_sandwich_Seath"/>
</dbReference>
<sequence length="479" mass="50626">MAGGTFIKHDKRRPGAYINVKAPNRKGGVTGSRGVVFFVGGNVLGWGQNGIITLSPDSDFKQLLGVDLDADLFGVTSEATADGAVVKIDEKKKGVLTALHETLKGALKVLYYNINTGKTAEFKDDKLPWDFKAFYPGETGNQITVGVSPNPAKAGTVIVTTYFGTEAVNKQTVKTASQLKGTEYTAVSVTDAAKADDGKALITGLTNGITSPLAGGTTDTTSEVDADALINTLETQQFAILTAAGYADDAPIHALLANTVKRLREEAGQKVQAVIPDTVGADYDYEGIIVVANGVVLSDGTQLSTTEAAGYIAGVESAVPLNQSLTYAVYPNASDVIGRLNNEDTILALNAGKLLFTVRNDGTVVIEQDINSFHNFTQDKRSDLAKNRVIRVLDDIAQNTKDTFEKAFIGKITNNGAGRDLFKSNRVEYLNGLVTSGALGAFDAADISVDPGEDLDTVVVNLAVTPADAMEKLYMTVTV</sequence>
<dbReference type="KEGG" id="lhb:D1010_05905"/>
<evidence type="ECO:0000259" key="2">
    <source>
        <dbReference type="Pfam" id="PF04984"/>
    </source>
</evidence>
<dbReference type="EMBL" id="CP045143">
    <property type="protein sequence ID" value="QFR23012.1"/>
    <property type="molecule type" value="Genomic_DNA"/>
</dbReference>
<organism evidence="5 6">
    <name type="scientific">Schleiferilactobacillus harbinensis</name>
    <dbReference type="NCBI Taxonomy" id="304207"/>
    <lineage>
        <taxon>Bacteria</taxon>
        <taxon>Bacillati</taxon>
        <taxon>Bacillota</taxon>
        <taxon>Bacilli</taxon>
        <taxon>Lactobacillales</taxon>
        <taxon>Lactobacillaceae</taxon>
        <taxon>Schleiferilactobacillus</taxon>
    </lineage>
</organism>
<evidence type="ECO:0000259" key="3">
    <source>
        <dbReference type="Pfam" id="PF17481"/>
    </source>
</evidence>
<dbReference type="Gene3D" id="3.30.1490.360">
    <property type="match status" value="1"/>
</dbReference>
<feature type="domain" description="Phage tail sheath protein-like beta-sandwich" evidence="3">
    <location>
        <begin position="118"/>
        <end position="205"/>
    </location>
</feature>
<feature type="domain" description="Tail sheath protein subtilisin-like" evidence="2">
    <location>
        <begin position="224"/>
        <end position="372"/>
    </location>
</feature>
<dbReference type="Gene3D" id="3.30.360.90">
    <property type="match status" value="1"/>
</dbReference>
<dbReference type="Gene3D" id="2.60.40.4290">
    <property type="match status" value="1"/>
</dbReference>
<feature type="domain" description="Tail sheath protein C-terminal" evidence="4">
    <location>
        <begin position="379"/>
        <end position="479"/>
    </location>
</feature>
<evidence type="ECO:0000259" key="4">
    <source>
        <dbReference type="Pfam" id="PF17482"/>
    </source>
</evidence>
<gene>
    <name evidence="5" type="ORF">D1010_05905</name>
</gene>
<dbReference type="AlphaFoldDB" id="A0A5P8M3C9"/>
<reference evidence="5 6" key="1">
    <citation type="submission" date="2019-10" db="EMBL/GenBank/DDBJ databases">
        <title>The completed genome of Lactobacillus harbinensis M1.</title>
        <authorList>
            <person name="Zheng Y."/>
        </authorList>
    </citation>
    <scope>NUCLEOTIDE SEQUENCE [LARGE SCALE GENOMIC DNA]</scope>
    <source>
        <strain evidence="5 6">M1</strain>
    </source>
</reference>
<accession>A0A5P8M3C9</accession>
<proteinExistence type="inferred from homology"/>
<dbReference type="Pfam" id="PF17481">
    <property type="entry name" value="Phage_sheath_domII"/>
    <property type="match status" value="1"/>
</dbReference>
<dbReference type="Gene3D" id="3.40.50.11790">
    <property type="match status" value="1"/>
</dbReference>
<protein>
    <submittedName>
        <fullName evidence="5">Phage tail protein</fullName>
    </submittedName>
</protein>
<evidence type="ECO:0000313" key="6">
    <source>
        <dbReference type="Proteomes" id="UP000326779"/>
    </source>
</evidence>